<keyword evidence="2" id="KW-1185">Reference proteome</keyword>
<dbReference type="EMBL" id="KY742649">
    <property type="protein sequence ID" value="AQZ54650.1"/>
    <property type="molecule type" value="Genomic_DNA"/>
</dbReference>
<dbReference type="GeneID" id="40076469"/>
<reference evidence="1 2" key="1">
    <citation type="journal article" date="2019" name="Genomics">
        <title>Genomic analyses of a novel bacteriophage (VB_PmiS-Isfahan) within Siphoviridae family infecting Proteus mirabilis.</title>
        <authorList>
            <person name="Yazdi M."/>
            <person name="Bouzari M."/>
            <person name="Ghaemi E.A."/>
        </authorList>
    </citation>
    <scope>NUCLEOTIDE SEQUENCE [LARGE SCALE GENOMIC DNA]</scope>
</reference>
<evidence type="ECO:0000313" key="2">
    <source>
        <dbReference type="Proteomes" id="UP000221468"/>
    </source>
</evidence>
<protein>
    <submittedName>
        <fullName evidence="1">Uncharacterized protein</fullName>
    </submittedName>
</protein>
<dbReference type="KEGG" id="vg:40076469"/>
<dbReference type="Proteomes" id="UP000221468">
    <property type="component" value="Segment"/>
</dbReference>
<name>A0A1U9ZAG2_9CAUD</name>
<sequence>MKDNAGVITNIDDIIETDLTWYKVTIEKFEEPIYYLECELERVN</sequence>
<proteinExistence type="predicted"/>
<accession>A0A1U9ZAG2</accession>
<organism evidence="1 2">
    <name type="scientific">Proteus phage VB_PmiS-Isfahan</name>
    <dbReference type="NCBI Taxonomy" id="1969841"/>
    <lineage>
        <taxon>Viruses</taxon>
        <taxon>Duplodnaviria</taxon>
        <taxon>Heunggongvirae</taxon>
        <taxon>Uroviricota</taxon>
        <taxon>Caudoviricetes</taxon>
        <taxon>Gorganvirus</taxon>
        <taxon>Gorganvirus isfahan</taxon>
    </lineage>
</organism>
<evidence type="ECO:0000313" key="1">
    <source>
        <dbReference type="EMBL" id="AQZ54650.1"/>
    </source>
</evidence>
<dbReference type="RefSeq" id="YP_009600663.1">
    <property type="nucleotide sequence ID" value="NC_041925.1"/>
</dbReference>